<name>A0A0V1G479_TRIPS</name>
<protein>
    <submittedName>
        <fullName evidence="2">Uncharacterized protein</fullName>
    </submittedName>
</protein>
<feature type="transmembrane region" description="Helical" evidence="1">
    <location>
        <begin position="29"/>
        <end position="49"/>
    </location>
</feature>
<dbReference type="AlphaFoldDB" id="A0A0V1G479"/>
<gene>
    <name evidence="2" type="ORF">T4D_16792</name>
</gene>
<comment type="caution">
    <text evidence="2">The sequence shown here is derived from an EMBL/GenBank/DDBJ whole genome shotgun (WGS) entry which is preliminary data.</text>
</comment>
<keyword evidence="1" id="KW-1133">Transmembrane helix</keyword>
<evidence type="ECO:0000256" key="1">
    <source>
        <dbReference type="SAM" id="Phobius"/>
    </source>
</evidence>
<keyword evidence="1" id="KW-0812">Transmembrane</keyword>
<keyword evidence="1" id="KW-0472">Membrane</keyword>
<evidence type="ECO:0000313" key="3">
    <source>
        <dbReference type="Proteomes" id="UP000054995"/>
    </source>
</evidence>
<dbReference type="EMBL" id="JYDT01000008">
    <property type="protein sequence ID" value="KRY92291.1"/>
    <property type="molecule type" value="Genomic_DNA"/>
</dbReference>
<proteinExistence type="predicted"/>
<sequence>MWFHQNLMKLLNFHFRLLLDFTKHPSNSIAFILILLICYLMPGDLHLYINVEFYEQLQLLVDEWDSVETLNQQMTSGGVTTNDK</sequence>
<dbReference type="Proteomes" id="UP000054995">
    <property type="component" value="Unassembled WGS sequence"/>
</dbReference>
<evidence type="ECO:0000313" key="2">
    <source>
        <dbReference type="EMBL" id="KRY92291.1"/>
    </source>
</evidence>
<accession>A0A0V1G479</accession>
<keyword evidence="3" id="KW-1185">Reference proteome</keyword>
<organism evidence="2 3">
    <name type="scientific">Trichinella pseudospiralis</name>
    <name type="common">Parasitic roundworm</name>
    <dbReference type="NCBI Taxonomy" id="6337"/>
    <lineage>
        <taxon>Eukaryota</taxon>
        <taxon>Metazoa</taxon>
        <taxon>Ecdysozoa</taxon>
        <taxon>Nematoda</taxon>
        <taxon>Enoplea</taxon>
        <taxon>Dorylaimia</taxon>
        <taxon>Trichinellida</taxon>
        <taxon>Trichinellidae</taxon>
        <taxon>Trichinella</taxon>
    </lineage>
</organism>
<reference evidence="2 3" key="1">
    <citation type="submission" date="2015-01" db="EMBL/GenBank/DDBJ databases">
        <title>Evolution of Trichinella species and genotypes.</title>
        <authorList>
            <person name="Korhonen P.K."/>
            <person name="Edoardo P."/>
            <person name="Giuseppe L.R."/>
            <person name="Gasser R.B."/>
        </authorList>
    </citation>
    <scope>NUCLEOTIDE SEQUENCE [LARGE SCALE GENOMIC DNA]</scope>
    <source>
        <strain evidence="2">ISS470</strain>
    </source>
</reference>